<gene>
    <name evidence="6" type="ORF">GIB67_042922</name>
</gene>
<dbReference type="EMBL" id="JACGCM010000325">
    <property type="protein sequence ID" value="KAF6173754.1"/>
    <property type="molecule type" value="Genomic_DNA"/>
</dbReference>
<evidence type="ECO:0000256" key="5">
    <source>
        <dbReference type="SAM" id="Phobius"/>
    </source>
</evidence>
<dbReference type="NCBIfam" id="TIGR00756">
    <property type="entry name" value="PPR"/>
    <property type="match status" value="3"/>
</dbReference>
<evidence type="ECO:0000256" key="4">
    <source>
        <dbReference type="SAM" id="Coils"/>
    </source>
</evidence>
<dbReference type="AlphaFoldDB" id="A0A7J7P3N2"/>
<dbReference type="InterPro" id="IPR011990">
    <property type="entry name" value="TPR-like_helical_dom_sf"/>
</dbReference>
<feature type="transmembrane region" description="Helical" evidence="5">
    <location>
        <begin position="293"/>
        <end position="312"/>
    </location>
</feature>
<dbReference type="PANTHER" id="PTHR47447:SF23">
    <property type="entry name" value="PENTACOTRIPEPTIDE-REPEAT REGION OF PRORP DOMAIN-CONTAINING PROTEIN"/>
    <property type="match status" value="1"/>
</dbReference>
<keyword evidence="5" id="KW-1133">Transmembrane helix</keyword>
<evidence type="ECO:0008006" key="8">
    <source>
        <dbReference type="Google" id="ProtNLM"/>
    </source>
</evidence>
<dbReference type="OrthoDB" id="185373at2759"/>
<feature type="repeat" description="PPR" evidence="3">
    <location>
        <begin position="301"/>
        <end position="335"/>
    </location>
</feature>
<feature type="repeat" description="PPR" evidence="3">
    <location>
        <begin position="266"/>
        <end position="300"/>
    </location>
</feature>
<keyword evidence="5" id="KW-0472">Membrane</keyword>
<reference evidence="6 7" key="1">
    <citation type="journal article" date="2020" name="IScience">
        <title>Genome Sequencing of the Endangered Kingdonia uniflora (Circaeasteraceae, Ranunculales) Reveals Potential Mechanisms of Evolutionary Specialization.</title>
        <authorList>
            <person name="Sun Y."/>
            <person name="Deng T."/>
            <person name="Zhang A."/>
            <person name="Moore M.J."/>
            <person name="Landis J.B."/>
            <person name="Lin N."/>
            <person name="Zhang H."/>
            <person name="Zhang X."/>
            <person name="Huang J."/>
            <person name="Zhang X."/>
            <person name="Sun H."/>
            <person name="Wang H."/>
        </authorList>
    </citation>
    <scope>NUCLEOTIDE SEQUENCE [LARGE SCALE GENOMIC DNA]</scope>
    <source>
        <strain evidence="6">TB1705</strain>
        <tissue evidence="6">Leaf</tissue>
    </source>
</reference>
<dbReference type="PANTHER" id="PTHR47447">
    <property type="entry name" value="OS03G0856100 PROTEIN"/>
    <property type="match status" value="1"/>
</dbReference>
<comment type="similarity">
    <text evidence="1">Belongs to the PPR family. P subfamily.</text>
</comment>
<evidence type="ECO:0000256" key="1">
    <source>
        <dbReference type="ARBA" id="ARBA00007626"/>
    </source>
</evidence>
<dbReference type="Pfam" id="PF13812">
    <property type="entry name" value="PPR_3"/>
    <property type="match status" value="2"/>
</dbReference>
<comment type="caution">
    <text evidence="6">The sequence shown here is derived from an EMBL/GenBank/DDBJ whole genome shotgun (WGS) entry which is preliminary data.</text>
</comment>
<dbReference type="PROSITE" id="PS51375">
    <property type="entry name" value="PPR"/>
    <property type="match status" value="3"/>
</dbReference>
<protein>
    <recommendedName>
        <fullName evidence="8">Pentatricopeptide repeat-containing protein</fullName>
    </recommendedName>
</protein>
<dbReference type="Pfam" id="PF13041">
    <property type="entry name" value="PPR_2"/>
    <property type="match status" value="1"/>
</dbReference>
<organism evidence="6 7">
    <name type="scientific">Kingdonia uniflora</name>
    <dbReference type="NCBI Taxonomy" id="39325"/>
    <lineage>
        <taxon>Eukaryota</taxon>
        <taxon>Viridiplantae</taxon>
        <taxon>Streptophyta</taxon>
        <taxon>Embryophyta</taxon>
        <taxon>Tracheophyta</taxon>
        <taxon>Spermatophyta</taxon>
        <taxon>Magnoliopsida</taxon>
        <taxon>Ranunculales</taxon>
        <taxon>Circaeasteraceae</taxon>
        <taxon>Kingdonia</taxon>
    </lineage>
</organism>
<feature type="coiled-coil region" evidence="4">
    <location>
        <begin position="1"/>
        <end position="48"/>
    </location>
</feature>
<keyword evidence="2" id="KW-0677">Repeat</keyword>
<name>A0A7J7P3N2_9MAGN</name>
<accession>A0A7J7P3N2</accession>
<evidence type="ECO:0000313" key="7">
    <source>
        <dbReference type="Proteomes" id="UP000541444"/>
    </source>
</evidence>
<evidence type="ECO:0000313" key="6">
    <source>
        <dbReference type="EMBL" id="KAF6173754.1"/>
    </source>
</evidence>
<feature type="repeat" description="PPR" evidence="3">
    <location>
        <begin position="231"/>
        <end position="265"/>
    </location>
</feature>
<keyword evidence="7" id="KW-1185">Reference proteome</keyword>
<evidence type="ECO:0000256" key="3">
    <source>
        <dbReference type="PROSITE-ProRule" id="PRU00708"/>
    </source>
</evidence>
<sequence>MEREERIYQLLQARREERKAKRKMLFYLRSEEARKIKLEEEERAQKQDGFEGVDCKWIRDQADDFKISEFDLRDVLVGQTVAYELQKLFKDIEFDKIYPDGQLLNNLIVAFAKVRDPDRVMFFLAMVQGQGLSVKTGTLVAVVSALGNVRRTIEAEVVFEEMKEGELKPRTMAYNAPLKGYVNTGSLRDAKSIVTEMERGEVLRDKQSYSLLIDSTYTNARRMKSEVIQPNNVTWNMLIDCHCKSGRHDKADELLQEMNDSRCSPCSRTYNIMINSLGQHKKLDELKGLMEKMWSQGVIPNVIVYIILIYVYGQSRRFKDAIECLEVMKSTRFKAVFYNESRLGQCICTKNMFFLFLSLSIVIII</sequence>
<evidence type="ECO:0000256" key="2">
    <source>
        <dbReference type="ARBA" id="ARBA00022737"/>
    </source>
</evidence>
<dbReference type="Gene3D" id="1.25.40.10">
    <property type="entry name" value="Tetratricopeptide repeat domain"/>
    <property type="match status" value="2"/>
</dbReference>
<dbReference type="InterPro" id="IPR002885">
    <property type="entry name" value="PPR_rpt"/>
</dbReference>
<dbReference type="Proteomes" id="UP000541444">
    <property type="component" value="Unassembled WGS sequence"/>
</dbReference>
<keyword evidence="4" id="KW-0175">Coiled coil</keyword>
<keyword evidence="5" id="KW-0812">Transmembrane</keyword>
<proteinExistence type="inferred from homology"/>